<dbReference type="Proteomes" id="UP001176940">
    <property type="component" value="Unassembled WGS sequence"/>
</dbReference>
<evidence type="ECO:0000256" key="5">
    <source>
        <dbReference type="SAM" id="MobiDB-lite"/>
    </source>
</evidence>
<reference evidence="6" key="1">
    <citation type="submission" date="2023-07" db="EMBL/GenBank/DDBJ databases">
        <authorList>
            <person name="Stuckert A."/>
        </authorList>
    </citation>
    <scope>NUCLEOTIDE SEQUENCE</scope>
</reference>
<feature type="compositionally biased region" description="Basic and acidic residues" evidence="5">
    <location>
        <begin position="32"/>
        <end position="43"/>
    </location>
</feature>
<gene>
    <name evidence="6" type="ORF">RIMI_LOCUS18247178</name>
</gene>
<evidence type="ECO:0000256" key="3">
    <source>
        <dbReference type="ARBA" id="ARBA00022737"/>
    </source>
</evidence>
<sequence length="119" mass="13310">HEEEPPQSTKPQSTDKPISKTALKNQKKREAKKAAKQEAKADEPTEPVLQVSQNIAPTTVITGDPETDKKIKNLKKKLKAIEQLKDLQASGKSLEKNQIDKMQKEDTLLKELEDLELGV</sequence>
<feature type="compositionally biased region" description="Polar residues" evidence="5">
    <location>
        <begin position="1"/>
        <end position="16"/>
    </location>
</feature>
<comment type="caution">
    <text evidence="6">The sequence shown here is derived from an EMBL/GenBank/DDBJ whole genome shotgun (WGS) entry which is preliminary data.</text>
</comment>
<evidence type="ECO:0008006" key="8">
    <source>
        <dbReference type="Google" id="ProtNLM"/>
    </source>
</evidence>
<evidence type="ECO:0000313" key="7">
    <source>
        <dbReference type="Proteomes" id="UP001176940"/>
    </source>
</evidence>
<name>A0ABN9MDJ8_9NEOB</name>
<accession>A0ABN9MDJ8</accession>
<organism evidence="6 7">
    <name type="scientific">Ranitomeya imitator</name>
    <name type="common">mimic poison frog</name>
    <dbReference type="NCBI Taxonomy" id="111125"/>
    <lineage>
        <taxon>Eukaryota</taxon>
        <taxon>Metazoa</taxon>
        <taxon>Chordata</taxon>
        <taxon>Craniata</taxon>
        <taxon>Vertebrata</taxon>
        <taxon>Euteleostomi</taxon>
        <taxon>Amphibia</taxon>
        <taxon>Batrachia</taxon>
        <taxon>Anura</taxon>
        <taxon>Neobatrachia</taxon>
        <taxon>Hyloidea</taxon>
        <taxon>Dendrobatidae</taxon>
        <taxon>Dendrobatinae</taxon>
        <taxon>Ranitomeya</taxon>
    </lineage>
</organism>
<proteinExistence type="predicted"/>
<feature type="non-terminal residue" evidence="6">
    <location>
        <position position="1"/>
    </location>
</feature>
<protein>
    <recommendedName>
        <fullName evidence="8">Eukaryotic translation initiation factor 2A</fullName>
    </recommendedName>
</protein>
<keyword evidence="3" id="KW-0677">Repeat</keyword>
<evidence type="ECO:0000256" key="1">
    <source>
        <dbReference type="ARBA" id="ARBA00022540"/>
    </source>
</evidence>
<evidence type="ECO:0000256" key="4">
    <source>
        <dbReference type="ARBA" id="ARBA00022917"/>
    </source>
</evidence>
<evidence type="ECO:0000313" key="6">
    <source>
        <dbReference type="EMBL" id="CAJ0962531.1"/>
    </source>
</evidence>
<dbReference type="EMBL" id="CAUEEQ010055157">
    <property type="protein sequence ID" value="CAJ0962531.1"/>
    <property type="molecule type" value="Genomic_DNA"/>
</dbReference>
<keyword evidence="1" id="KW-0396">Initiation factor</keyword>
<evidence type="ECO:0000256" key="2">
    <source>
        <dbReference type="ARBA" id="ARBA00022574"/>
    </source>
</evidence>
<keyword evidence="7" id="KW-1185">Reference proteome</keyword>
<dbReference type="PANTHER" id="PTHR13227">
    <property type="entry name" value="EUKARYOTIC TRANSLATION INITIATION FACTOR 2A"/>
    <property type="match status" value="1"/>
</dbReference>
<keyword evidence="2" id="KW-0853">WD repeat</keyword>
<dbReference type="PANTHER" id="PTHR13227:SF0">
    <property type="entry name" value="EUKARYOTIC TRANSLATION INITIATION FACTOR 2A"/>
    <property type="match status" value="1"/>
</dbReference>
<feature type="region of interest" description="Disordered" evidence="5">
    <location>
        <begin position="1"/>
        <end position="49"/>
    </location>
</feature>
<dbReference type="InterPro" id="IPR011387">
    <property type="entry name" value="TIF2A"/>
</dbReference>
<keyword evidence="4" id="KW-0648">Protein biosynthesis</keyword>